<feature type="compositionally biased region" description="Polar residues" evidence="1">
    <location>
        <begin position="189"/>
        <end position="217"/>
    </location>
</feature>
<evidence type="ECO:0000256" key="1">
    <source>
        <dbReference type="SAM" id="MobiDB-lite"/>
    </source>
</evidence>
<proteinExistence type="predicted"/>
<feature type="compositionally biased region" description="Polar residues" evidence="1">
    <location>
        <begin position="144"/>
        <end position="159"/>
    </location>
</feature>
<accession>A0A8H3A1D8</accession>
<dbReference type="Proteomes" id="UP000663843">
    <property type="component" value="Unassembled WGS sequence"/>
</dbReference>
<feature type="compositionally biased region" description="Basic and acidic residues" evidence="1">
    <location>
        <begin position="123"/>
        <end position="140"/>
    </location>
</feature>
<feature type="compositionally biased region" description="Polar residues" evidence="1">
    <location>
        <begin position="1"/>
        <end position="15"/>
    </location>
</feature>
<gene>
    <name evidence="2" type="ORF">RDB_LOCUS8852</name>
</gene>
<feature type="region of interest" description="Disordered" evidence="1">
    <location>
        <begin position="1"/>
        <end position="225"/>
    </location>
</feature>
<dbReference type="AlphaFoldDB" id="A0A8H3A1D8"/>
<evidence type="ECO:0000313" key="2">
    <source>
        <dbReference type="EMBL" id="CAE6355114.1"/>
    </source>
</evidence>
<organism evidence="2 3">
    <name type="scientific">Rhizoctonia solani</name>
    <dbReference type="NCBI Taxonomy" id="456999"/>
    <lineage>
        <taxon>Eukaryota</taxon>
        <taxon>Fungi</taxon>
        <taxon>Dikarya</taxon>
        <taxon>Basidiomycota</taxon>
        <taxon>Agaricomycotina</taxon>
        <taxon>Agaricomycetes</taxon>
        <taxon>Cantharellales</taxon>
        <taxon>Ceratobasidiaceae</taxon>
        <taxon>Rhizoctonia</taxon>
    </lineage>
</organism>
<sequence length="225" mass="23799">MSEPTVTSTSSTHSAPVSKPHPHSVAHEQVPPESHPVGSEEHASTGPSDTPPGANEGEQYPPQIHAGKVGYGPHYAEVHGKDTGLGAKVTGLKEQLKGKITRNHELEQQGKERKSGQLAAKQQAEDDAKNPFETKEEEAAGKPTDSTVNKEASESTTGTEVRPGANKTDTEESRTVERIPSSTVVSTTESRSIPSTQSQDTAGTKAQSGARITSEQGVDSEPIRH</sequence>
<feature type="compositionally biased region" description="Basic and acidic residues" evidence="1">
    <location>
        <begin position="168"/>
        <end position="177"/>
    </location>
</feature>
<evidence type="ECO:0000313" key="3">
    <source>
        <dbReference type="Proteomes" id="UP000663843"/>
    </source>
</evidence>
<reference evidence="2" key="1">
    <citation type="submission" date="2021-01" db="EMBL/GenBank/DDBJ databases">
        <authorList>
            <person name="Kaushik A."/>
        </authorList>
    </citation>
    <scope>NUCLEOTIDE SEQUENCE</scope>
    <source>
        <strain evidence="2">AG2-2IIIB</strain>
    </source>
</reference>
<feature type="compositionally biased region" description="Basic and acidic residues" evidence="1">
    <location>
        <begin position="94"/>
        <end position="115"/>
    </location>
</feature>
<name>A0A8H3A1D8_9AGAM</name>
<dbReference type="EMBL" id="CAJMWT010000821">
    <property type="protein sequence ID" value="CAE6355114.1"/>
    <property type="molecule type" value="Genomic_DNA"/>
</dbReference>
<comment type="caution">
    <text evidence="2">The sequence shown here is derived from an EMBL/GenBank/DDBJ whole genome shotgun (WGS) entry which is preliminary data.</text>
</comment>
<protein>
    <submittedName>
        <fullName evidence="2">Uncharacterized protein</fullName>
    </submittedName>
</protein>